<name>A0A101FGC2_9THEO</name>
<comment type="caution">
    <text evidence="1">The sequence shown here is derived from an EMBL/GenBank/DDBJ whole genome shotgun (WGS) entry which is preliminary data.</text>
</comment>
<evidence type="ECO:0000313" key="1">
    <source>
        <dbReference type="EMBL" id="KUK36513.1"/>
    </source>
</evidence>
<protein>
    <submittedName>
        <fullName evidence="1">Uncharacterized protein</fullName>
    </submittedName>
</protein>
<organism evidence="1 2">
    <name type="scientific">Thermacetogenium phaeum</name>
    <dbReference type="NCBI Taxonomy" id="85874"/>
    <lineage>
        <taxon>Bacteria</taxon>
        <taxon>Bacillati</taxon>
        <taxon>Bacillota</taxon>
        <taxon>Clostridia</taxon>
        <taxon>Thermoanaerobacterales</taxon>
        <taxon>Thermoanaerobacteraceae</taxon>
        <taxon>Thermacetogenium</taxon>
    </lineage>
</organism>
<accession>A0A101FGC2</accession>
<gene>
    <name evidence="1" type="ORF">XD66_0784</name>
</gene>
<feature type="non-terminal residue" evidence="1">
    <location>
        <position position="43"/>
    </location>
</feature>
<dbReference type="EMBL" id="LGFO01000083">
    <property type="protein sequence ID" value="KUK36513.1"/>
    <property type="molecule type" value="Genomic_DNA"/>
</dbReference>
<dbReference type="AlphaFoldDB" id="A0A101FGC2"/>
<sequence>MLFWDTSGLKGGYHPLSALKRRENFWIEAVLEKKSLDTVINFL</sequence>
<dbReference type="Proteomes" id="UP000053326">
    <property type="component" value="Unassembled WGS sequence"/>
</dbReference>
<reference evidence="2" key="1">
    <citation type="journal article" date="2015" name="MBio">
        <title>Genome-Resolved Metagenomic Analysis Reveals Roles for Candidate Phyla and Other Microbial Community Members in Biogeochemical Transformations in Oil Reservoirs.</title>
        <authorList>
            <person name="Hu P."/>
            <person name="Tom L."/>
            <person name="Singh A."/>
            <person name="Thomas B.C."/>
            <person name="Baker B.J."/>
            <person name="Piceno Y.M."/>
            <person name="Andersen G.L."/>
            <person name="Banfield J.F."/>
        </authorList>
    </citation>
    <scope>NUCLEOTIDE SEQUENCE [LARGE SCALE GENOMIC DNA]</scope>
</reference>
<proteinExistence type="predicted"/>
<evidence type="ECO:0000313" key="2">
    <source>
        <dbReference type="Proteomes" id="UP000053326"/>
    </source>
</evidence>